<dbReference type="SUPFAM" id="SSF52833">
    <property type="entry name" value="Thioredoxin-like"/>
    <property type="match status" value="1"/>
</dbReference>
<dbReference type="Proteomes" id="UP001178507">
    <property type="component" value="Unassembled WGS sequence"/>
</dbReference>
<protein>
    <recommendedName>
        <fullName evidence="3">Thioredoxin domain-containing protein</fullName>
    </recommendedName>
</protein>
<comment type="caution">
    <text evidence="4">The sequence shown here is derived from an EMBL/GenBank/DDBJ whole genome shotgun (WGS) entry which is preliminary data.</text>
</comment>
<feature type="domain" description="Thioredoxin" evidence="3">
    <location>
        <begin position="264"/>
        <end position="371"/>
    </location>
</feature>
<evidence type="ECO:0000259" key="3">
    <source>
        <dbReference type="Pfam" id="PF00085"/>
    </source>
</evidence>
<evidence type="ECO:0000256" key="1">
    <source>
        <dbReference type="ARBA" id="ARBA00006347"/>
    </source>
</evidence>
<evidence type="ECO:0000313" key="4">
    <source>
        <dbReference type="EMBL" id="CAJ1380356.1"/>
    </source>
</evidence>
<proteinExistence type="inferred from homology"/>
<dbReference type="GO" id="GO:0006457">
    <property type="term" value="P:protein folding"/>
    <property type="evidence" value="ECO:0007669"/>
    <property type="project" value="TreeGrafter"/>
</dbReference>
<dbReference type="GO" id="GO:0005783">
    <property type="term" value="C:endoplasmic reticulum"/>
    <property type="evidence" value="ECO:0007669"/>
    <property type="project" value="TreeGrafter"/>
</dbReference>
<dbReference type="GO" id="GO:0034976">
    <property type="term" value="P:response to endoplasmic reticulum stress"/>
    <property type="evidence" value="ECO:0007669"/>
    <property type="project" value="TreeGrafter"/>
</dbReference>
<feature type="signal peptide" evidence="2">
    <location>
        <begin position="1"/>
        <end position="17"/>
    </location>
</feature>
<accession>A0AA36MUF9</accession>
<dbReference type="AlphaFoldDB" id="A0AA36MUF9"/>
<dbReference type="EMBL" id="CAUJNA010000705">
    <property type="protein sequence ID" value="CAJ1380356.1"/>
    <property type="molecule type" value="Genomic_DNA"/>
</dbReference>
<gene>
    <name evidence="4" type="ORF">EVOR1521_LOCUS8319</name>
</gene>
<organism evidence="4 5">
    <name type="scientific">Effrenium voratum</name>
    <dbReference type="NCBI Taxonomy" id="2562239"/>
    <lineage>
        <taxon>Eukaryota</taxon>
        <taxon>Sar</taxon>
        <taxon>Alveolata</taxon>
        <taxon>Dinophyceae</taxon>
        <taxon>Suessiales</taxon>
        <taxon>Symbiodiniaceae</taxon>
        <taxon>Effrenium</taxon>
    </lineage>
</organism>
<dbReference type="PANTHER" id="PTHR18929">
    <property type="entry name" value="PROTEIN DISULFIDE ISOMERASE"/>
    <property type="match status" value="1"/>
</dbReference>
<dbReference type="InterPro" id="IPR013766">
    <property type="entry name" value="Thioredoxin_domain"/>
</dbReference>
<reference evidence="4" key="1">
    <citation type="submission" date="2023-08" db="EMBL/GenBank/DDBJ databases">
        <authorList>
            <person name="Chen Y."/>
            <person name="Shah S."/>
            <person name="Dougan E. K."/>
            <person name="Thang M."/>
            <person name="Chan C."/>
        </authorList>
    </citation>
    <scope>NUCLEOTIDE SEQUENCE</scope>
</reference>
<evidence type="ECO:0000313" key="5">
    <source>
        <dbReference type="Proteomes" id="UP001178507"/>
    </source>
</evidence>
<keyword evidence="5" id="KW-1185">Reference proteome</keyword>
<dbReference type="GO" id="GO:0003756">
    <property type="term" value="F:protein disulfide isomerase activity"/>
    <property type="evidence" value="ECO:0007669"/>
    <property type="project" value="TreeGrafter"/>
</dbReference>
<keyword evidence="2" id="KW-0732">Signal</keyword>
<comment type="similarity">
    <text evidence="1">Belongs to the protein disulfide isomerase family.</text>
</comment>
<dbReference type="Pfam" id="PF00085">
    <property type="entry name" value="Thioredoxin"/>
    <property type="match status" value="1"/>
</dbReference>
<dbReference type="PANTHER" id="PTHR18929:SF240">
    <property type="entry name" value="PROTEIN DISULFIDE-ISOMERASE"/>
    <property type="match status" value="1"/>
</dbReference>
<feature type="chain" id="PRO_5041375552" description="Thioredoxin domain-containing protein" evidence="2">
    <location>
        <begin position="18"/>
        <end position="394"/>
    </location>
</feature>
<name>A0AA36MUF9_9DINO</name>
<evidence type="ECO:0000256" key="2">
    <source>
        <dbReference type="SAM" id="SignalP"/>
    </source>
</evidence>
<dbReference type="Gene3D" id="3.40.30.10">
    <property type="entry name" value="Glutaredoxin"/>
    <property type="match status" value="2"/>
</dbReference>
<sequence>MGALACALFATAVLCSAQEFPKGLLAVEPADADDAVKHFVDSHMEPRHAVAVAVVPKGSKRHNLLLELGEDEDLRHLLAIGALFKKGRTSLVVHRYHYDALAYEGKWTRSAISSWLQEVAFPPVNYLPQFAPTKFLTRNPFGILLVVKPGHHSPELAKALEPHAARLKDKLKVSFFARTPSTQQLCEMYGVRSSDEFLLIERPKEGGLAKGHSHVPKSPKYRVENVSAADVDLFFKQYESGQLPRYLMSSKAKAEPQIQEGLRELTGWDFLEVVQDPKVSVLVEFVSEKCEACEEFDAAYREVARRVLHRKTQRGRSPSLSRVVIARIDQSANEHTELIKGTPWLRFWPASAMKKPVEVEFRSVDTILDFLDEQEMALEDSEEEPRKRKPAKEL</sequence>
<dbReference type="InterPro" id="IPR036249">
    <property type="entry name" value="Thioredoxin-like_sf"/>
</dbReference>